<gene>
    <name evidence="2" type="ORF">METZ01_LOCUS313488</name>
</gene>
<reference evidence="2" key="1">
    <citation type="submission" date="2018-05" db="EMBL/GenBank/DDBJ databases">
        <authorList>
            <person name="Lanie J.A."/>
            <person name="Ng W.-L."/>
            <person name="Kazmierczak K.M."/>
            <person name="Andrzejewski T.M."/>
            <person name="Davidsen T.M."/>
            <person name="Wayne K.J."/>
            <person name="Tettelin H."/>
            <person name="Glass J.I."/>
            <person name="Rusch D."/>
            <person name="Podicherti R."/>
            <person name="Tsui H.-C.T."/>
            <person name="Winkler M.E."/>
        </authorList>
    </citation>
    <scope>NUCLEOTIDE SEQUENCE</scope>
</reference>
<dbReference type="AlphaFoldDB" id="A0A382NHE8"/>
<evidence type="ECO:0000313" key="2">
    <source>
        <dbReference type="EMBL" id="SVC60634.1"/>
    </source>
</evidence>
<accession>A0A382NHE8</accession>
<feature type="non-terminal residue" evidence="2">
    <location>
        <position position="1"/>
    </location>
</feature>
<sequence length="323" mass="34083">YLTSTGNTVIERDSLTAFADNAVYDRGTDELLLDGEARVESSTYDLVGQTIIMTSTEGESDEVRARIEAILTSESLHVSAPEIVMYLDQGAVQNLVAIPISGDEPSPQEAIDVSRPIATADDFELTADSLEMTSPSGALERIFASGSARSVSHARDSLNVESLPSYALTDWLEGDTVVVTFKPRSRGPVGVGSTGESDADYEVEQIVARVGARSFYRLLSTDSLAQVGIDPPALHYVVGDEITIHMNAGEVEAMEVLGQSEGLHLEPLSGTTNAAASDSIGGSPTDSTSVSPTRDPAAAQDDRGADATPNPPSLQSLSRRGRP</sequence>
<feature type="region of interest" description="Disordered" evidence="1">
    <location>
        <begin position="265"/>
        <end position="323"/>
    </location>
</feature>
<protein>
    <submittedName>
        <fullName evidence="2">Uncharacterized protein</fullName>
    </submittedName>
</protein>
<organism evidence="2">
    <name type="scientific">marine metagenome</name>
    <dbReference type="NCBI Taxonomy" id="408172"/>
    <lineage>
        <taxon>unclassified sequences</taxon>
        <taxon>metagenomes</taxon>
        <taxon>ecological metagenomes</taxon>
    </lineage>
</organism>
<feature type="compositionally biased region" description="Polar residues" evidence="1">
    <location>
        <begin position="269"/>
        <end position="292"/>
    </location>
</feature>
<proteinExistence type="predicted"/>
<name>A0A382NHE8_9ZZZZ</name>
<evidence type="ECO:0000256" key="1">
    <source>
        <dbReference type="SAM" id="MobiDB-lite"/>
    </source>
</evidence>
<dbReference type="EMBL" id="UINC01100517">
    <property type="protein sequence ID" value="SVC60634.1"/>
    <property type="molecule type" value="Genomic_DNA"/>
</dbReference>
<feature type="compositionally biased region" description="Polar residues" evidence="1">
    <location>
        <begin position="313"/>
        <end position="323"/>
    </location>
</feature>